<evidence type="ECO:0000313" key="2">
    <source>
        <dbReference type="EMBL" id="KAF5684500.1"/>
    </source>
</evidence>
<dbReference type="EMBL" id="JAAQPE010000126">
    <property type="protein sequence ID" value="KAF5684500.1"/>
    <property type="molecule type" value="Genomic_DNA"/>
</dbReference>
<protein>
    <submittedName>
        <fullName evidence="2">FAD dependent oxidoreductase superfamily</fullName>
    </submittedName>
</protein>
<keyword evidence="3" id="KW-1185">Reference proteome</keyword>
<reference evidence="3" key="1">
    <citation type="journal article" date="2020" name="BMC Genomics">
        <title>Correction to: Identification and distribution of gene clusters required for synthesis of sphingolipid metabolism inhibitors in diverse species of the filamentous fungus Fusarium.</title>
        <authorList>
            <person name="Kim H.S."/>
            <person name="Lohmar J.M."/>
            <person name="Busman M."/>
            <person name="Brown D.W."/>
            <person name="Naumann T.A."/>
            <person name="Divon H.H."/>
            <person name="Lysoe E."/>
            <person name="Uhlig S."/>
            <person name="Proctor R.H."/>
        </authorList>
    </citation>
    <scope>NUCLEOTIDE SEQUENCE [LARGE SCALE GENOMIC DNA]</scope>
    <source>
        <strain evidence="3">NRRL 25331</strain>
    </source>
</reference>
<dbReference type="AlphaFoldDB" id="A0A8H5X6R4"/>
<proteinExistence type="predicted"/>
<feature type="domain" description="FAD dependent oxidoreductase" evidence="1">
    <location>
        <begin position="7"/>
        <end position="134"/>
    </location>
</feature>
<dbReference type="Pfam" id="PF01266">
    <property type="entry name" value="DAO"/>
    <property type="match status" value="2"/>
</dbReference>
<dbReference type="Gene3D" id="3.30.9.10">
    <property type="entry name" value="D-Amino Acid Oxidase, subunit A, domain 2"/>
    <property type="match status" value="2"/>
</dbReference>
<evidence type="ECO:0000313" key="3">
    <source>
        <dbReference type="Proteomes" id="UP000572754"/>
    </source>
</evidence>
<sequence>MQDKEAIVIVGAGCIGLCTAYNLSKTLSSQGAESDIIVVDAFDRPFPAASSACTGCFHYYFPGPLSKPLEPLGKHSFDLWAKEAQHADFRLATGYRSNSSYGVLQGDGKGLDKLPNWVKTKTSWNVNTKVLGDSTATVEGQGKTTISCKQLLLACGPWTPTVYEQLFPSAPVHLQWTTNAGDWIVCKNPCLTTFDSTAFVSFEPLIGEKFEFAGRNDGTIWACGRRNLDANLPSPGHHSSPDEDFIEEISGRARQWLNWHCACEEGHDDDVQILKQGGVFRPMTKSGLPVISPVLSSDIISSTGSHRTGIFVCWGHGSWGLTLGMGSGRVMSQLMCGETPDLDLSAFSLKQESISQEES</sequence>
<dbReference type="PANTHER" id="PTHR13847">
    <property type="entry name" value="SARCOSINE DEHYDROGENASE-RELATED"/>
    <property type="match status" value="1"/>
</dbReference>
<dbReference type="Gene3D" id="3.50.50.60">
    <property type="entry name" value="FAD/NAD(P)-binding domain"/>
    <property type="match status" value="2"/>
</dbReference>
<dbReference type="SUPFAM" id="SSF51905">
    <property type="entry name" value="FAD/NAD(P)-binding domain"/>
    <property type="match status" value="1"/>
</dbReference>
<dbReference type="Proteomes" id="UP000572754">
    <property type="component" value="Unassembled WGS sequence"/>
</dbReference>
<dbReference type="InterPro" id="IPR036188">
    <property type="entry name" value="FAD/NAD-bd_sf"/>
</dbReference>
<gene>
    <name evidence="2" type="ORF">FCIRC_3843</name>
</gene>
<organism evidence="2 3">
    <name type="scientific">Fusarium circinatum</name>
    <name type="common">Pitch canker fungus</name>
    <name type="synonym">Gibberella circinata</name>
    <dbReference type="NCBI Taxonomy" id="48490"/>
    <lineage>
        <taxon>Eukaryota</taxon>
        <taxon>Fungi</taxon>
        <taxon>Dikarya</taxon>
        <taxon>Ascomycota</taxon>
        <taxon>Pezizomycotina</taxon>
        <taxon>Sordariomycetes</taxon>
        <taxon>Hypocreomycetidae</taxon>
        <taxon>Hypocreales</taxon>
        <taxon>Nectriaceae</taxon>
        <taxon>Fusarium</taxon>
        <taxon>Fusarium fujikuroi species complex</taxon>
    </lineage>
</organism>
<reference evidence="2 3" key="2">
    <citation type="submission" date="2020-05" db="EMBL/GenBank/DDBJ databases">
        <title>Identification and distribution of gene clusters putatively required for synthesis of sphingolipid metabolism inhibitors in phylogenetically diverse species of the filamentous fungus Fusarium.</title>
        <authorList>
            <person name="Kim H.-S."/>
            <person name="Busman M."/>
            <person name="Brown D.W."/>
            <person name="Divon H."/>
            <person name="Uhlig S."/>
            <person name="Proctor R.H."/>
        </authorList>
    </citation>
    <scope>NUCLEOTIDE SEQUENCE [LARGE SCALE GENOMIC DNA]</scope>
    <source>
        <strain evidence="2 3">NRRL 25331</strain>
    </source>
</reference>
<evidence type="ECO:0000259" key="1">
    <source>
        <dbReference type="Pfam" id="PF01266"/>
    </source>
</evidence>
<comment type="caution">
    <text evidence="2">The sequence shown here is derived from an EMBL/GenBank/DDBJ whole genome shotgun (WGS) entry which is preliminary data.</text>
</comment>
<name>A0A8H5X6R4_FUSCI</name>
<dbReference type="GO" id="GO:0005737">
    <property type="term" value="C:cytoplasm"/>
    <property type="evidence" value="ECO:0007669"/>
    <property type="project" value="TreeGrafter"/>
</dbReference>
<feature type="domain" description="FAD dependent oxidoreductase" evidence="1">
    <location>
        <begin position="135"/>
        <end position="334"/>
    </location>
</feature>
<accession>A0A8H5X6R4</accession>
<dbReference type="InterPro" id="IPR006076">
    <property type="entry name" value="FAD-dep_OxRdtase"/>
</dbReference>